<dbReference type="GO" id="GO:0005829">
    <property type="term" value="C:cytosol"/>
    <property type="evidence" value="ECO:0007669"/>
    <property type="project" value="TreeGrafter"/>
</dbReference>
<dbReference type="EMBL" id="LR721751">
    <property type="protein sequence ID" value="VVV05866.1"/>
    <property type="molecule type" value="Genomic_DNA"/>
</dbReference>
<dbReference type="GO" id="GO:0009898">
    <property type="term" value="C:cytoplasmic side of plasma membrane"/>
    <property type="evidence" value="ECO:0007669"/>
    <property type="project" value="TreeGrafter"/>
</dbReference>
<keyword evidence="2" id="KW-0067">ATP-binding</keyword>
<gene>
    <name evidence="3" type="ORF">AW0309160_03349</name>
</gene>
<evidence type="ECO:0000256" key="2">
    <source>
        <dbReference type="ARBA" id="ARBA00022840"/>
    </source>
</evidence>
<organism evidence="3">
    <name type="scientific">Aliivibrio wodanis</name>
    <dbReference type="NCBI Taxonomy" id="80852"/>
    <lineage>
        <taxon>Bacteria</taxon>
        <taxon>Pseudomonadati</taxon>
        <taxon>Pseudomonadota</taxon>
        <taxon>Gammaproteobacteria</taxon>
        <taxon>Vibrionales</taxon>
        <taxon>Vibrionaceae</taxon>
        <taxon>Aliivibrio</taxon>
    </lineage>
</organism>
<dbReference type="AlphaFoldDB" id="A0A5Q4YYX0"/>
<name>A0A5Q4YYX0_9GAMM</name>
<keyword evidence="1" id="KW-0547">Nucleotide-binding</keyword>
<dbReference type="GO" id="GO:0016887">
    <property type="term" value="F:ATP hydrolysis activity"/>
    <property type="evidence" value="ECO:0007669"/>
    <property type="project" value="TreeGrafter"/>
</dbReference>
<dbReference type="InterPro" id="IPR050625">
    <property type="entry name" value="ParA/MinD_ATPase"/>
</dbReference>
<dbReference type="PANTHER" id="PTHR43384">
    <property type="entry name" value="SEPTUM SITE-DETERMINING PROTEIN MIND HOMOLOG, CHLOROPLASTIC-RELATED"/>
    <property type="match status" value="1"/>
</dbReference>
<dbReference type="Gene3D" id="3.40.50.300">
    <property type="entry name" value="P-loop containing nucleotide triphosphate hydrolases"/>
    <property type="match status" value="1"/>
</dbReference>
<dbReference type="Pfam" id="PF10609">
    <property type="entry name" value="ParA"/>
    <property type="match status" value="1"/>
</dbReference>
<sequence length="409" mass="46238">MFDLVDLLKKEEQTTIKEEKLTTVLFHQTEACRELVLEAFRFEGITAPAIIENSDSNIKQHVREASIEIVLVELNNSLNVSLDMERISHLLPNNASVIVIGSEDAISTIRNLKAMGFYYLFWPITKQELIDFVRSVSDNRMRNSGLGQNRIAKKVAIWGSKGGVGTSMLTSEIAFQLSEQKNSNCIVVDHNFQGGNLDILMGLRQFEKRKVQRGALSGSLDVNYALGMTRKINEMLSILALTSEELNELELKDYVGTLNKELSKQTNFIIEDLSRSANSRQDLNYVASDCDSILLVLEPTVSSLREATKVKSDLEKAKSKARFFIVLNYTMQEKYASVSVEEIEKYLRQPLDVTCPYEPKLDALLLEGKRLYQQKGKMSESLCRLTSLLIGEKPNQSKSNVLQRLLKRV</sequence>
<dbReference type="GO" id="GO:0005524">
    <property type="term" value="F:ATP binding"/>
    <property type="evidence" value="ECO:0007669"/>
    <property type="project" value="UniProtKB-KW"/>
</dbReference>
<accession>A0A5Q4YYX0</accession>
<dbReference type="GO" id="GO:0051782">
    <property type="term" value="P:negative regulation of cell division"/>
    <property type="evidence" value="ECO:0007669"/>
    <property type="project" value="TreeGrafter"/>
</dbReference>
<dbReference type="Gene3D" id="3.40.50.2300">
    <property type="match status" value="1"/>
</dbReference>
<reference evidence="3" key="1">
    <citation type="submission" date="2019-09" db="EMBL/GenBank/DDBJ databases">
        <authorList>
            <person name="Hjerde E."/>
        </authorList>
    </citation>
    <scope>NUCLEOTIDE SEQUENCE</scope>
    <source>
        <strain evidence="3">06/09/160</strain>
    </source>
</reference>
<dbReference type="PANTHER" id="PTHR43384:SF6">
    <property type="entry name" value="SEPTUM SITE-DETERMINING PROTEIN MIND HOMOLOG, CHLOROPLASTIC"/>
    <property type="match status" value="1"/>
</dbReference>
<dbReference type="SUPFAM" id="SSF52540">
    <property type="entry name" value="P-loop containing nucleoside triphosphate hydrolases"/>
    <property type="match status" value="1"/>
</dbReference>
<evidence type="ECO:0000256" key="1">
    <source>
        <dbReference type="ARBA" id="ARBA00022741"/>
    </source>
</evidence>
<dbReference type="InterPro" id="IPR033756">
    <property type="entry name" value="YlxH/NBP35"/>
</dbReference>
<protein>
    <submittedName>
        <fullName evidence="3">Iron-sulfur cluster carrier protein</fullName>
    </submittedName>
</protein>
<dbReference type="InterPro" id="IPR027417">
    <property type="entry name" value="P-loop_NTPase"/>
</dbReference>
<proteinExistence type="predicted"/>
<evidence type="ECO:0000313" key="3">
    <source>
        <dbReference type="EMBL" id="VVV05866.1"/>
    </source>
</evidence>